<evidence type="ECO:0000256" key="3">
    <source>
        <dbReference type="ARBA" id="ARBA00022448"/>
    </source>
</evidence>
<dbReference type="PROSITE" id="PS01219">
    <property type="entry name" value="AMMONIUM_TRANSP"/>
    <property type="match status" value="1"/>
</dbReference>
<dbReference type="PANTHER" id="PTHR43029:SF15">
    <property type="entry name" value="AMMONIUM TRANSPORTER"/>
    <property type="match status" value="1"/>
</dbReference>
<evidence type="ECO:0000256" key="9">
    <source>
        <dbReference type="SAM" id="MobiDB-lite"/>
    </source>
</evidence>
<evidence type="ECO:0000259" key="10">
    <source>
        <dbReference type="Pfam" id="PF00909"/>
    </source>
</evidence>
<reference evidence="11" key="1">
    <citation type="submission" date="2022-10" db="EMBL/GenBank/DDBJ databases">
        <title>Determination and structural analysis of whole genome sequence of Sarocladium strictum F4-1.</title>
        <authorList>
            <person name="Hu L."/>
            <person name="Jiang Y."/>
        </authorList>
    </citation>
    <scope>NUCLEOTIDE SEQUENCE</scope>
    <source>
        <strain evidence="11">F4-1</strain>
    </source>
</reference>
<dbReference type="SUPFAM" id="SSF111352">
    <property type="entry name" value="Ammonium transporter"/>
    <property type="match status" value="1"/>
</dbReference>
<keyword evidence="12" id="KW-1185">Reference proteome</keyword>
<feature type="transmembrane region" description="Helical" evidence="8">
    <location>
        <begin position="403"/>
        <end position="424"/>
    </location>
</feature>
<accession>A0AA39L770</accession>
<dbReference type="GO" id="GO:0005886">
    <property type="term" value="C:plasma membrane"/>
    <property type="evidence" value="ECO:0007669"/>
    <property type="project" value="UniProtKB-SubCell"/>
</dbReference>
<comment type="subcellular location">
    <subcellularLocation>
        <location evidence="8">Cell membrane</location>
        <topology evidence="8">Multi-pass membrane protein</topology>
    </subcellularLocation>
    <subcellularLocation>
        <location evidence="1">Membrane</location>
        <topology evidence="1">Multi-pass membrane protein</topology>
    </subcellularLocation>
</comment>
<evidence type="ECO:0000256" key="5">
    <source>
        <dbReference type="ARBA" id="ARBA00022989"/>
    </source>
</evidence>
<feature type="transmembrane region" description="Helical" evidence="8">
    <location>
        <begin position="374"/>
        <end position="391"/>
    </location>
</feature>
<dbReference type="EMBL" id="JAPDFR010000004">
    <property type="protein sequence ID" value="KAK0387091.1"/>
    <property type="molecule type" value="Genomic_DNA"/>
</dbReference>
<evidence type="ECO:0000256" key="1">
    <source>
        <dbReference type="ARBA" id="ARBA00004141"/>
    </source>
</evidence>
<keyword evidence="3 8" id="KW-0813">Transport</keyword>
<evidence type="ECO:0000256" key="7">
    <source>
        <dbReference type="ARBA" id="ARBA00023177"/>
    </source>
</evidence>
<feature type="region of interest" description="Disordered" evidence="9">
    <location>
        <begin position="516"/>
        <end position="543"/>
    </location>
</feature>
<dbReference type="Proteomes" id="UP001175261">
    <property type="component" value="Unassembled WGS sequence"/>
</dbReference>
<evidence type="ECO:0000313" key="11">
    <source>
        <dbReference type="EMBL" id="KAK0387091.1"/>
    </source>
</evidence>
<feature type="domain" description="Ammonium transporter AmtB-like" evidence="10">
    <location>
        <begin position="97"/>
        <end position="497"/>
    </location>
</feature>
<dbReference type="PANTHER" id="PTHR43029">
    <property type="entry name" value="AMMONIUM TRANSPORTER MEP2"/>
    <property type="match status" value="1"/>
</dbReference>
<proteinExistence type="inferred from homology"/>
<name>A0AA39L770_SARSR</name>
<evidence type="ECO:0000256" key="4">
    <source>
        <dbReference type="ARBA" id="ARBA00022692"/>
    </source>
</evidence>
<keyword evidence="7 8" id="KW-0924">Ammonia transport</keyword>
<dbReference type="InterPro" id="IPR018047">
    <property type="entry name" value="Ammonium_transpt_CS"/>
</dbReference>
<dbReference type="InterPro" id="IPR001905">
    <property type="entry name" value="Ammonium_transpt"/>
</dbReference>
<keyword evidence="6 8" id="KW-0472">Membrane</keyword>
<comment type="caution">
    <text evidence="11">The sequence shown here is derived from an EMBL/GenBank/DDBJ whole genome shotgun (WGS) entry which is preliminary data.</text>
</comment>
<dbReference type="InterPro" id="IPR029020">
    <property type="entry name" value="Ammonium/urea_transptr"/>
</dbReference>
<evidence type="ECO:0000313" key="12">
    <source>
        <dbReference type="Proteomes" id="UP001175261"/>
    </source>
</evidence>
<comment type="similarity">
    <text evidence="2 8">Belongs to the ammonia transporter channel (TC 1.A.11.2) family.</text>
</comment>
<keyword evidence="4 8" id="KW-0812">Transmembrane</keyword>
<keyword evidence="5 8" id="KW-1133">Transmembrane helix</keyword>
<protein>
    <recommendedName>
        <fullName evidence="8">Ammonium transporter</fullName>
    </recommendedName>
</protein>
<dbReference type="NCBIfam" id="TIGR00836">
    <property type="entry name" value="amt"/>
    <property type="match status" value="1"/>
</dbReference>
<feature type="transmembrane region" description="Helical" evidence="8">
    <location>
        <begin position="347"/>
        <end position="368"/>
    </location>
</feature>
<feature type="transmembrane region" description="Helical" evidence="8">
    <location>
        <begin position="291"/>
        <end position="307"/>
    </location>
</feature>
<feature type="transmembrane region" description="Helical" evidence="8">
    <location>
        <begin position="319"/>
        <end position="340"/>
    </location>
</feature>
<gene>
    <name evidence="11" type="ORF">NLU13_5404</name>
</gene>
<sequence>MGYKLPSVSAGGRHQHPGRDCSSATRWLTRLPSSLLSSSLILHSLFSSPTLVVTVGFFAMAEIIPVTEWPDYTDDPTGGNPITHNLNAPYDKGDLCWVLVCTVLCWQITPAIGFLYAGMHRRKAALTMILQSLFCACACGLQYWIYGASLYQSRVSNPILGDMSLVAFHNIMASPSMANAGIPDILYAAFGFTFVTATAMILAGAMLERGRLWPSMLFLLAWNTFVYYILAFWEWNPSGWLYQLGLYDFAGSGPVHIASGFAALAWSYMLGPRISDCSNKYKVHHKPHDPLLMCLGTVLIWFGWFAFNGASTANLSLRSIYVVVNTNFAACGGGMTWAVLDMIYTKKLSLIGFCSGIIAGLVGITPAAGFVRVYVSPVVGILTALCCFYAARYKHLLRVDEGLDIFAIHGVGGYVGDILTGIFADKYVPALDGVSGDMYLGGWWNGHWRQVGLQFAGATTCAAWSFFVSLILLFVISKIPGMHLRAKESDEVLGLDFVYLSDAVWASDESGLVLQTGQAEDRHQESDQSAASETAPGKAEKQV</sequence>
<evidence type="ECO:0000256" key="2">
    <source>
        <dbReference type="ARBA" id="ARBA00005887"/>
    </source>
</evidence>
<dbReference type="FunFam" id="1.10.3430.10:FF:000011">
    <property type="entry name" value="Ammonium transporter"/>
    <property type="match status" value="1"/>
</dbReference>
<feature type="transmembrane region" description="Helical" evidence="8">
    <location>
        <begin position="124"/>
        <end position="146"/>
    </location>
</feature>
<dbReference type="AlphaFoldDB" id="A0AA39L770"/>
<feature type="transmembrane region" description="Helical" evidence="8">
    <location>
        <begin position="212"/>
        <end position="233"/>
    </location>
</feature>
<dbReference type="GO" id="GO:0008519">
    <property type="term" value="F:ammonium channel activity"/>
    <property type="evidence" value="ECO:0007669"/>
    <property type="project" value="InterPro"/>
</dbReference>
<feature type="transmembrane region" description="Helical" evidence="8">
    <location>
        <begin position="185"/>
        <end position="205"/>
    </location>
</feature>
<feature type="transmembrane region" description="Helical" evidence="8">
    <location>
        <begin position="40"/>
        <end position="61"/>
    </location>
</feature>
<feature type="transmembrane region" description="Helical" evidence="8">
    <location>
        <begin position="453"/>
        <end position="476"/>
    </location>
</feature>
<dbReference type="Pfam" id="PF00909">
    <property type="entry name" value="Ammonium_transp"/>
    <property type="match status" value="1"/>
</dbReference>
<feature type="region of interest" description="Disordered" evidence="9">
    <location>
        <begin position="1"/>
        <end position="22"/>
    </location>
</feature>
<evidence type="ECO:0000256" key="6">
    <source>
        <dbReference type="ARBA" id="ARBA00023136"/>
    </source>
</evidence>
<feature type="transmembrane region" description="Helical" evidence="8">
    <location>
        <begin position="253"/>
        <end position="270"/>
    </location>
</feature>
<dbReference type="InterPro" id="IPR024041">
    <property type="entry name" value="NH4_transpt_AmtB-like_dom"/>
</dbReference>
<evidence type="ECO:0000256" key="8">
    <source>
        <dbReference type="RuleBase" id="RU362002"/>
    </source>
</evidence>
<dbReference type="Gene3D" id="1.10.3430.10">
    <property type="entry name" value="Ammonium transporter AmtB like domains"/>
    <property type="match status" value="1"/>
</dbReference>
<feature type="transmembrane region" description="Helical" evidence="8">
    <location>
        <begin position="97"/>
        <end position="117"/>
    </location>
</feature>
<organism evidence="11 12">
    <name type="scientific">Sarocladium strictum</name>
    <name type="common">Black bundle disease fungus</name>
    <name type="synonym">Acremonium strictum</name>
    <dbReference type="NCBI Taxonomy" id="5046"/>
    <lineage>
        <taxon>Eukaryota</taxon>
        <taxon>Fungi</taxon>
        <taxon>Dikarya</taxon>
        <taxon>Ascomycota</taxon>
        <taxon>Pezizomycotina</taxon>
        <taxon>Sordariomycetes</taxon>
        <taxon>Hypocreomycetidae</taxon>
        <taxon>Hypocreales</taxon>
        <taxon>Sarocladiaceae</taxon>
        <taxon>Sarocladium</taxon>
    </lineage>
</organism>